<proteinExistence type="predicted"/>
<protein>
    <submittedName>
        <fullName evidence="2">Uncharacterized protein</fullName>
    </submittedName>
</protein>
<sequence length="123" mass="13560">MQTKRDSTLRATSRSHSHEFVEAARRSAGRAESRDAFIPDPGDGPPEVLDELAEQIAEQYVASATSGRGDTTEDYEDRVEPEEIGGPFVITTAEQEIGYSRDSTNPDDGEVEPFPLVHRSPLR</sequence>
<evidence type="ECO:0000256" key="1">
    <source>
        <dbReference type="SAM" id="MobiDB-lite"/>
    </source>
</evidence>
<dbReference type="Proteomes" id="UP001217485">
    <property type="component" value="Unassembled WGS sequence"/>
</dbReference>
<gene>
    <name evidence="2" type="ORF">POL72_09110</name>
</gene>
<name>A0ABT5BY57_9BACT</name>
<comment type="caution">
    <text evidence="2">The sequence shown here is derived from an EMBL/GenBank/DDBJ whole genome shotgun (WGS) entry which is preliminary data.</text>
</comment>
<reference evidence="2 3" key="1">
    <citation type="submission" date="2023-01" db="EMBL/GenBank/DDBJ databases">
        <title>Minimal conservation of predation-associated metabolite biosynthetic gene clusters underscores biosynthetic potential of Myxococcota including descriptions for ten novel species: Archangium lansinium sp. nov., Myxococcus landrumus sp. nov., Nannocystis bai.</title>
        <authorList>
            <person name="Ahearne A."/>
            <person name="Stevens C."/>
            <person name="Dowd S."/>
        </authorList>
    </citation>
    <scope>NUCLEOTIDE SEQUENCE [LARGE SCALE GENOMIC DNA]</scope>
    <source>
        <strain evidence="2 3">WIWO2</strain>
    </source>
</reference>
<dbReference type="RefSeq" id="WP_272094637.1">
    <property type="nucleotide sequence ID" value="NZ_JAQNDK010000001.1"/>
</dbReference>
<evidence type="ECO:0000313" key="2">
    <source>
        <dbReference type="EMBL" id="MDC0677887.1"/>
    </source>
</evidence>
<organism evidence="2 3">
    <name type="scientific">Sorangium atrum</name>
    <dbReference type="NCBI Taxonomy" id="2995308"/>
    <lineage>
        <taxon>Bacteria</taxon>
        <taxon>Pseudomonadati</taxon>
        <taxon>Myxococcota</taxon>
        <taxon>Polyangia</taxon>
        <taxon>Polyangiales</taxon>
        <taxon>Polyangiaceae</taxon>
        <taxon>Sorangium</taxon>
    </lineage>
</organism>
<feature type="region of interest" description="Disordered" evidence="1">
    <location>
        <begin position="62"/>
        <end position="123"/>
    </location>
</feature>
<dbReference type="EMBL" id="JAQNDK010000001">
    <property type="protein sequence ID" value="MDC0677887.1"/>
    <property type="molecule type" value="Genomic_DNA"/>
</dbReference>
<evidence type="ECO:0000313" key="3">
    <source>
        <dbReference type="Proteomes" id="UP001217485"/>
    </source>
</evidence>
<accession>A0ABT5BY57</accession>
<feature type="region of interest" description="Disordered" evidence="1">
    <location>
        <begin position="1"/>
        <end position="47"/>
    </location>
</feature>
<keyword evidence="3" id="KW-1185">Reference proteome</keyword>
<feature type="compositionally biased region" description="Acidic residues" evidence="1">
    <location>
        <begin position="72"/>
        <end position="83"/>
    </location>
</feature>
<feature type="compositionally biased region" description="Basic and acidic residues" evidence="1">
    <location>
        <begin position="16"/>
        <end position="37"/>
    </location>
</feature>